<sequence length="77" mass="8550">MYADPKRIRRNRVPVYLDSYTYERLARLVEMTGGETSVVSRGALERGLDLLESELHGSQSAAHVSAKRDVHAAHVGV</sequence>
<accession>A0A1Y0EMP3</accession>
<dbReference type="OrthoDB" id="8704583at2"/>
<protein>
    <submittedName>
        <fullName evidence="1">Uncharacterized protein</fullName>
    </submittedName>
</protein>
<proteinExistence type="predicted"/>
<keyword evidence="2" id="KW-1185">Reference proteome</keyword>
<reference evidence="1 2" key="1">
    <citation type="submission" date="2017-05" db="EMBL/GenBank/DDBJ databases">
        <authorList>
            <person name="Song R."/>
            <person name="Chenine A.L."/>
            <person name="Ruprecht R.M."/>
        </authorList>
    </citation>
    <scope>NUCLEOTIDE SEQUENCE [LARGE SCALE GENOMIC DNA]</scope>
    <source>
        <strain evidence="1 2">DSM 26136</strain>
    </source>
</reference>
<organism evidence="1 2">
    <name type="scientific">Comamonas serinivorans</name>
    <dbReference type="NCBI Taxonomy" id="1082851"/>
    <lineage>
        <taxon>Bacteria</taxon>
        <taxon>Pseudomonadati</taxon>
        <taxon>Pseudomonadota</taxon>
        <taxon>Betaproteobacteria</taxon>
        <taxon>Burkholderiales</taxon>
        <taxon>Comamonadaceae</taxon>
        <taxon>Comamonas</taxon>
    </lineage>
</organism>
<dbReference type="Proteomes" id="UP000196138">
    <property type="component" value="Chromosome"/>
</dbReference>
<dbReference type="EMBL" id="CP021455">
    <property type="protein sequence ID" value="ARU04731.1"/>
    <property type="molecule type" value="Genomic_DNA"/>
</dbReference>
<evidence type="ECO:0000313" key="1">
    <source>
        <dbReference type="EMBL" id="ARU04731.1"/>
    </source>
</evidence>
<dbReference type="RefSeq" id="WP_087279885.1">
    <property type="nucleotide sequence ID" value="NZ_CP021455.1"/>
</dbReference>
<dbReference type="KEGG" id="cser:CCO03_08625"/>
<gene>
    <name evidence="1" type="ORF">CCO03_08625</name>
</gene>
<name>A0A1Y0EMP3_9BURK</name>
<dbReference type="AlphaFoldDB" id="A0A1Y0EMP3"/>
<evidence type="ECO:0000313" key="2">
    <source>
        <dbReference type="Proteomes" id="UP000196138"/>
    </source>
</evidence>